<dbReference type="InterPro" id="IPR038291">
    <property type="entry name" value="SAP30_C_sf"/>
</dbReference>
<dbReference type="OrthoDB" id="510958at2759"/>
<dbReference type="GO" id="GO:0045944">
    <property type="term" value="P:positive regulation of transcription by RNA polymerase II"/>
    <property type="evidence" value="ECO:0007669"/>
    <property type="project" value="EnsemblFungi"/>
</dbReference>
<gene>
    <name evidence="9" type="ORF">ZYGR_0AD03250</name>
</gene>
<feature type="region of interest" description="Disordered" evidence="7">
    <location>
        <begin position="1"/>
        <end position="39"/>
    </location>
</feature>
<comment type="similarity">
    <text evidence="2">Belongs to the SAP30 family.</text>
</comment>
<keyword evidence="3" id="KW-0678">Repressor</keyword>
<dbReference type="AlphaFoldDB" id="A0A1Q3A611"/>
<evidence type="ECO:0000313" key="9">
    <source>
        <dbReference type="EMBL" id="GAV51142.1"/>
    </source>
</evidence>
<dbReference type="PANTHER" id="PTHR13286">
    <property type="entry name" value="SAP30"/>
    <property type="match status" value="1"/>
</dbReference>
<comment type="subcellular location">
    <subcellularLocation>
        <location evidence="1">Nucleus</location>
    </subcellularLocation>
</comment>
<dbReference type="InterPro" id="IPR024145">
    <property type="entry name" value="His_deAcase_SAP30/SAP30L"/>
</dbReference>
<evidence type="ECO:0000256" key="1">
    <source>
        <dbReference type="ARBA" id="ARBA00004123"/>
    </source>
</evidence>
<evidence type="ECO:0000256" key="5">
    <source>
        <dbReference type="ARBA" id="ARBA00023163"/>
    </source>
</evidence>
<dbReference type="EMBL" id="BDGX01000030">
    <property type="protein sequence ID" value="GAV51142.1"/>
    <property type="molecule type" value="Genomic_DNA"/>
</dbReference>
<feature type="domain" description="Histone deacetylase complex subunit SAP30 Sin3 binding" evidence="8">
    <location>
        <begin position="126"/>
        <end position="156"/>
    </location>
</feature>
<dbReference type="eggNOG" id="ENOG502RZ9X">
    <property type="taxonomic scope" value="Eukaryota"/>
</dbReference>
<sequence length="168" mass="19302">MARTANSNSESESNIKTRSAANTTAGTGVGSRSHVKQRLTTAQQQYLKDLVRTHVTNNHPNLTPKPDPMDFESYSDDFLRRYKDRFQLNVEDHLSIQGYLVGSQLGSKTYSSKRNQHGTPGARVLKKELASEVKRHFNSYNVKETECVPQFIYKVKTQKKKFKMWFKN</sequence>
<accession>A0A1Q3A611</accession>
<evidence type="ECO:0000259" key="8">
    <source>
        <dbReference type="Pfam" id="PF13867"/>
    </source>
</evidence>
<dbReference type="OMA" id="THITNNH"/>
<dbReference type="InterPro" id="IPR025718">
    <property type="entry name" value="SAP30_Sin3-bd"/>
</dbReference>
<feature type="compositionally biased region" description="Polar residues" evidence="7">
    <location>
        <begin position="1"/>
        <end position="26"/>
    </location>
</feature>
<evidence type="ECO:0000256" key="4">
    <source>
        <dbReference type="ARBA" id="ARBA00023015"/>
    </source>
</evidence>
<comment type="caution">
    <text evidence="9">The sequence shown here is derived from an EMBL/GenBank/DDBJ whole genome shotgun (WGS) entry which is preliminary data.</text>
</comment>
<keyword evidence="5" id="KW-0804">Transcription</keyword>
<evidence type="ECO:0000256" key="3">
    <source>
        <dbReference type="ARBA" id="ARBA00022491"/>
    </source>
</evidence>
<evidence type="ECO:0000313" key="10">
    <source>
        <dbReference type="Proteomes" id="UP000187013"/>
    </source>
</evidence>
<protein>
    <recommendedName>
        <fullName evidence="8">Histone deacetylase complex subunit SAP30 Sin3 binding domain-containing protein</fullName>
    </recommendedName>
</protein>
<dbReference type="GO" id="GO:0016479">
    <property type="term" value="P:negative regulation of transcription by RNA polymerase I"/>
    <property type="evidence" value="ECO:0007669"/>
    <property type="project" value="EnsemblFungi"/>
</dbReference>
<dbReference type="GO" id="GO:0003714">
    <property type="term" value="F:transcription corepressor activity"/>
    <property type="evidence" value="ECO:0007669"/>
    <property type="project" value="EnsemblFungi"/>
</dbReference>
<dbReference type="GO" id="GO:0034605">
    <property type="term" value="P:cellular response to heat"/>
    <property type="evidence" value="ECO:0007669"/>
    <property type="project" value="EnsemblFungi"/>
</dbReference>
<evidence type="ECO:0000256" key="7">
    <source>
        <dbReference type="SAM" id="MobiDB-lite"/>
    </source>
</evidence>
<dbReference type="GO" id="GO:0033698">
    <property type="term" value="C:Rpd3L complex"/>
    <property type="evidence" value="ECO:0007669"/>
    <property type="project" value="EnsemblFungi"/>
</dbReference>
<keyword evidence="4" id="KW-0805">Transcription regulation</keyword>
<organism evidence="9 10">
    <name type="scientific">Zygosaccharomyces rouxii</name>
    <dbReference type="NCBI Taxonomy" id="4956"/>
    <lineage>
        <taxon>Eukaryota</taxon>
        <taxon>Fungi</taxon>
        <taxon>Dikarya</taxon>
        <taxon>Ascomycota</taxon>
        <taxon>Saccharomycotina</taxon>
        <taxon>Saccharomycetes</taxon>
        <taxon>Saccharomycetales</taxon>
        <taxon>Saccharomycetaceae</taxon>
        <taxon>Zygosaccharomyces</taxon>
    </lineage>
</organism>
<dbReference type="Pfam" id="PF13867">
    <property type="entry name" value="SAP30_Sin3_bdg"/>
    <property type="match status" value="1"/>
</dbReference>
<dbReference type="PANTHER" id="PTHR13286:SF6">
    <property type="entry name" value="HISTONE DEACETYLASE COMPLEX SUBUNIT SAP30L-RELATED"/>
    <property type="match status" value="1"/>
</dbReference>
<dbReference type="GO" id="GO:0061188">
    <property type="term" value="P:negative regulation of rDNA heterochromatin formation"/>
    <property type="evidence" value="ECO:0007669"/>
    <property type="project" value="EnsemblFungi"/>
</dbReference>
<keyword evidence="6" id="KW-0539">Nucleus</keyword>
<proteinExistence type="inferred from homology"/>
<evidence type="ECO:0000256" key="2">
    <source>
        <dbReference type="ARBA" id="ARBA00006283"/>
    </source>
</evidence>
<reference evidence="9 10" key="1">
    <citation type="submission" date="2016-08" db="EMBL/GenBank/DDBJ databases">
        <title>Draft genome sequence of allopolyploid Zygosaccharomyces rouxii.</title>
        <authorList>
            <person name="Watanabe J."/>
            <person name="Uehara K."/>
            <person name="Mogi Y."/>
            <person name="Tsukioka Y."/>
        </authorList>
    </citation>
    <scope>NUCLEOTIDE SEQUENCE [LARGE SCALE GENOMIC DNA]</scope>
    <source>
        <strain evidence="9 10">NBRC 110957</strain>
    </source>
</reference>
<name>A0A1Q3A611_ZYGRO</name>
<dbReference type="GO" id="GO:2000219">
    <property type="term" value="P:positive regulation of invasive growth in response to glucose limitation"/>
    <property type="evidence" value="ECO:0007669"/>
    <property type="project" value="EnsemblFungi"/>
</dbReference>
<dbReference type="GO" id="GO:0061186">
    <property type="term" value="P:negative regulation of silent mating-type cassette heterochromatin formation"/>
    <property type="evidence" value="ECO:0007669"/>
    <property type="project" value="EnsemblFungi"/>
</dbReference>
<dbReference type="Gene3D" id="6.10.160.20">
    <property type="match status" value="1"/>
</dbReference>
<dbReference type="Proteomes" id="UP000187013">
    <property type="component" value="Unassembled WGS sequence"/>
</dbReference>
<evidence type="ECO:0000256" key="6">
    <source>
        <dbReference type="ARBA" id="ARBA00023242"/>
    </source>
</evidence>